<proteinExistence type="predicted"/>
<dbReference type="AlphaFoldDB" id="A0A6A1WFL2"/>
<dbReference type="InterPro" id="IPR040389">
    <property type="entry name" value="SMR"/>
</dbReference>
<organism evidence="3 4">
    <name type="scientific">Morella rubra</name>
    <name type="common">Chinese bayberry</name>
    <dbReference type="NCBI Taxonomy" id="262757"/>
    <lineage>
        <taxon>Eukaryota</taxon>
        <taxon>Viridiplantae</taxon>
        <taxon>Streptophyta</taxon>
        <taxon>Embryophyta</taxon>
        <taxon>Tracheophyta</taxon>
        <taxon>Spermatophyta</taxon>
        <taxon>Magnoliopsida</taxon>
        <taxon>eudicotyledons</taxon>
        <taxon>Gunneridae</taxon>
        <taxon>Pentapetalae</taxon>
        <taxon>rosids</taxon>
        <taxon>fabids</taxon>
        <taxon>Fagales</taxon>
        <taxon>Myricaceae</taxon>
        <taxon>Morella</taxon>
    </lineage>
</organism>
<dbReference type="Proteomes" id="UP000516437">
    <property type="component" value="Chromosome 2"/>
</dbReference>
<dbReference type="OrthoDB" id="1933617at2759"/>
<sequence>MSMSTSKLFLVKDDKEVELKMLGTPTLSLEDQECLHAMALDMPELHHQKEQEKGHEMKRELHSEVKVPSEVCERVSLGETMVEEDDDGFRTPTSVDHKIPVVTKCPPAPKLRRTMSLKRKEYSTANISRGLELLNLSADEIESLFPYHFLVDLHRMIKKARRGH</sequence>
<dbReference type="GO" id="GO:0005634">
    <property type="term" value="C:nucleus"/>
    <property type="evidence" value="ECO:0007669"/>
    <property type="project" value="TreeGrafter"/>
</dbReference>
<comment type="caution">
    <text evidence="3">The sequence shown here is derived from an EMBL/GenBank/DDBJ whole genome shotgun (WGS) entry which is preliminary data.</text>
</comment>
<keyword evidence="4" id="KW-1185">Reference proteome</keyword>
<keyword evidence="1" id="KW-0649">Protein kinase inhibitor</keyword>
<keyword evidence="2" id="KW-0131">Cell cycle</keyword>
<accession>A0A6A1WFL2</accession>
<evidence type="ECO:0000313" key="4">
    <source>
        <dbReference type="Proteomes" id="UP000516437"/>
    </source>
</evidence>
<name>A0A6A1WFL2_9ROSI</name>
<dbReference type="GO" id="GO:0032875">
    <property type="term" value="P:regulation of DNA endoreduplication"/>
    <property type="evidence" value="ECO:0007669"/>
    <property type="project" value="InterPro"/>
</dbReference>
<evidence type="ECO:0000313" key="3">
    <source>
        <dbReference type="EMBL" id="KAB1224099.1"/>
    </source>
</evidence>
<protein>
    <submittedName>
        <fullName evidence="3">Uncharacterized protein</fullName>
    </submittedName>
</protein>
<reference evidence="3 4" key="1">
    <citation type="journal article" date="2019" name="Plant Biotechnol. J.">
        <title>The red bayberry genome and genetic basis of sex determination.</title>
        <authorList>
            <person name="Jia H.M."/>
            <person name="Jia H.J."/>
            <person name="Cai Q.L."/>
            <person name="Wang Y."/>
            <person name="Zhao H.B."/>
            <person name="Yang W.F."/>
            <person name="Wang G.Y."/>
            <person name="Li Y.H."/>
            <person name="Zhan D.L."/>
            <person name="Shen Y.T."/>
            <person name="Niu Q.F."/>
            <person name="Chang L."/>
            <person name="Qiu J."/>
            <person name="Zhao L."/>
            <person name="Xie H.B."/>
            <person name="Fu W.Y."/>
            <person name="Jin J."/>
            <person name="Li X.W."/>
            <person name="Jiao Y."/>
            <person name="Zhou C.C."/>
            <person name="Tu T."/>
            <person name="Chai C.Y."/>
            <person name="Gao J.L."/>
            <person name="Fan L.J."/>
            <person name="van de Weg E."/>
            <person name="Wang J.Y."/>
            <person name="Gao Z.S."/>
        </authorList>
    </citation>
    <scope>NUCLEOTIDE SEQUENCE [LARGE SCALE GENOMIC DNA]</scope>
    <source>
        <tissue evidence="3">Leaves</tissue>
    </source>
</reference>
<dbReference type="EMBL" id="RXIC02000020">
    <property type="protein sequence ID" value="KAB1224099.1"/>
    <property type="molecule type" value="Genomic_DNA"/>
</dbReference>
<evidence type="ECO:0000256" key="1">
    <source>
        <dbReference type="ARBA" id="ARBA00023013"/>
    </source>
</evidence>
<gene>
    <name evidence="3" type="ORF">CJ030_MR2G023209</name>
</gene>
<dbReference type="PANTHER" id="PTHR33142">
    <property type="entry name" value="CYCLIN-DEPENDENT PROTEIN KINASE INHIBITOR SMR13"/>
    <property type="match status" value="1"/>
</dbReference>
<evidence type="ECO:0000256" key="2">
    <source>
        <dbReference type="ARBA" id="ARBA00023306"/>
    </source>
</evidence>
<dbReference type="GO" id="GO:0004860">
    <property type="term" value="F:protein kinase inhibitor activity"/>
    <property type="evidence" value="ECO:0007669"/>
    <property type="project" value="UniProtKB-KW"/>
</dbReference>
<dbReference type="PANTHER" id="PTHR33142:SF114">
    <property type="entry name" value="CYCLIN-DEPENDENT PROTEIN KINASE INHIBITOR SMR14"/>
    <property type="match status" value="1"/>
</dbReference>